<gene>
    <name evidence="1" type="ORF">GXP70_08350</name>
</gene>
<organism evidence="1 2">
    <name type="scientific">Paenibacillus lycopersici</name>
    <dbReference type="NCBI Taxonomy" id="2704462"/>
    <lineage>
        <taxon>Bacteria</taxon>
        <taxon>Bacillati</taxon>
        <taxon>Bacillota</taxon>
        <taxon>Bacilli</taxon>
        <taxon>Bacillales</taxon>
        <taxon>Paenibacillaceae</taxon>
        <taxon>Paenibacillus</taxon>
    </lineage>
</organism>
<dbReference type="Proteomes" id="UP000476064">
    <property type="component" value="Chromosome"/>
</dbReference>
<dbReference type="EMBL" id="CP048209">
    <property type="protein sequence ID" value="QHT59962.1"/>
    <property type="molecule type" value="Genomic_DNA"/>
</dbReference>
<accession>A0A6C0FV98</accession>
<dbReference type="KEGG" id="plyc:GXP70_08350"/>
<keyword evidence="2" id="KW-1185">Reference proteome</keyword>
<evidence type="ECO:0000313" key="1">
    <source>
        <dbReference type="EMBL" id="QHT59962.1"/>
    </source>
</evidence>
<reference evidence="1 2" key="1">
    <citation type="submission" date="2020-01" db="EMBL/GenBank/DDBJ databases">
        <title>Paenibacillus sp. nov., isolated from tomato rhizosphere.</title>
        <authorList>
            <person name="Weon H.-Y."/>
            <person name="Lee S.A."/>
        </authorList>
    </citation>
    <scope>NUCLEOTIDE SEQUENCE [LARGE SCALE GENOMIC DNA]</scope>
    <source>
        <strain evidence="1 2">12200R-189</strain>
    </source>
</reference>
<name>A0A6C0FV98_9BACL</name>
<sequence>MKPSAAAQKHASAYPNARKIKRACENELYRTIKRLGVYLPPEKVELAEKLYAAKVFMNIQWIHEHASNRKLLSDWWDENVSAEVAALWDVDREKLCKAFRDAFGG</sequence>
<proteinExistence type="predicted"/>
<protein>
    <submittedName>
        <fullName evidence="1">Dehydrogenase</fullName>
    </submittedName>
</protein>
<dbReference type="AlphaFoldDB" id="A0A6C0FV98"/>
<evidence type="ECO:0000313" key="2">
    <source>
        <dbReference type="Proteomes" id="UP000476064"/>
    </source>
</evidence>
<dbReference type="RefSeq" id="WP_162356028.1">
    <property type="nucleotide sequence ID" value="NZ_CP048209.1"/>
</dbReference>